<protein>
    <submittedName>
        <fullName evidence="1">(northern house mosquito) hypothetical protein</fullName>
    </submittedName>
</protein>
<reference evidence="1" key="1">
    <citation type="submission" date="2021-05" db="EMBL/GenBank/DDBJ databases">
        <authorList>
            <person name="Alioto T."/>
            <person name="Alioto T."/>
            <person name="Gomez Garrido J."/>
        </authorList>
    </citation>
    <scope>NUCLEOTIDE SEQUENCE</scope>
</reference>
<dbReference type="AlphaFoldDB" id="A0A8D8BX45"/>
<evidence type="ECO:0000313" key="1">
    <source>
        <dbReference type="EMBL" id="CAG6480982.1"/>
    </source>
</evidence>
<accession>A0A8D8BX45</accession>
<proteinExistence type="predicted"/>
<name>A0A8D8BX45_CULPI</name>
<sequence length="117" mass="13699">MRNRFPNRKSESTSLAPIKPEVCTVKGSIYNWKGVVKLYAKFLNQICDYVRTNSCLRLFTNLESVFLCGFLSRIVTYFSYINGMFEIRKKERRGGHMIYRAIMLEVFYGVRYGCHSA</sequence>
<organism evidence="1">
    <name type="scientific">Culex pipiens</name>
    <name type="common">House mosquito</name>
    <dbReference type="NCBI Taxonomy" id="7175"/>
    <lineage>
        <taxon>Eukaryota</taxon>
        <taxon>Metazoa</taxon>
        <taxon>Ecdysozoa</taxon>
        <taxon>Arthropoda</taxon>
        <taxon>Hexapoda</taxon>
        <taxon>Insecta</taxon>
        <taxon>Pterygota</taxon>
        <taxon>Neoptera</taxon>
        <taxon>Endopterygota</taxon>
        <taxon>Diptera</taxon>
        <taxon>Nematocera</taxon>
        <taxon>Culicoidea</taxon>
        <taxon>Culicidae</taxon>
        <taxon>Culicinae</taxon>
        <taxon>Culicini</taxon>
        <taxon>Culex</taxon>
        <taxon>Culex</taxon>
    </lineage>
</organism>
<dbReference type="EMBL" id="HBUE01089839">
    <property type="protein sequence ID" value="CAG6480982.1"/>
    <property type="molecule type" value="Transcribed_RNA"/>
</dbReference>